<proteinExistence type="predicted"/>
<name>A0A0F9V4H0_9ZZZZ</name>
<organism evidence="2">
    <name type="scientific">marine sediment metagenome</name>
    <dbReference type="NCBI Taxonomy" id="412755"/>
    <lineage>
        <taxon>unclassified sequences</taxon>
        <taxon>metagenomes</taxon>
        <taxon>ecological metagenomes</taxon>
    </lineage>
</organism>
<dbReference type="AlphaFoldDB" id="A0A0F9V4H0"/>
<evidence type="ECO:0000313" key="2">
    <source>
        <dbReference type="EMBL" id="KKN68416.1"/>
    </source>
</evidence>
<protein>
    <recommendedName>
        <fullName evidence="1">DUF8091 domain-containing protein</fullName>
    </recommendedName>
</protein>
<gene>
    <name evidence="2" type="ORF">LCGC14_0451440</name>
</gene>
<accession>A0A0F9V4H0</accession>
<dbReference type="InterPro" id="IPR058404">
    <property type="entry name" value="DUF8091"/>
</dbReference>
<dbReference type="Pfam" id="PF26351">
    <property type="entry name" value="DUF8091"/>
    <property type="match status" value="1"/>
</dbReference>
<dbReference type="EMBL" id="LAZR01000449">
    <property type="protein sequence ID" value="KKN68416.1"/>
    <property type="molecule type" value="Genomic_DNA"/>
</dbReference>
<evidence type="ECO:0000259" key="1">
    <source>
        <dbReference type="Pfam" id="PF26351"/>
    </source>
</evidence>
<feature type="domain" description="DUF8091" evidence="1">
    <location>
        <begin position="18"/>
        <end position="170"/>
    </location>
</feature>
<sequence>MGNGLPTPAPHIGTLNEKPLHAALKEAYAQPGDRFEVEVDGFCIDLVRGDLLVEFQTGNFSALKRKLSALTAGHHVRLVYPIAAAKWIVKLDRRRARVVSRRKSPKRGCVDDIFEELVSLPALLAEENFSLEVLMIHEEEVRRQDRRKRRRGGWRTAERRLLEVVDRWVFQTPADLADLLPPDLPDPFTTADIAAALAKPRSLAQKMAYCLREAGAIATDGKRGRAILYRRITEAA</sequence>
<reference evidence="2" key="1">
    <citation type="journal article" date="2015" name="Nature">
        <title>Complex archaea that bridge the gap between prokaryotes and eukaryotes.</title>
        <authorList>
            <person name="Spang A."/>
            <person name="Saw J.H."/>
            <person name="Jorgensen S.L."/>
            <person name="Zaremba-Niedzwiedzka K."/>
            <person name="Martijn J."/>
            <person name="Lind A.E."/>
            <person name="van Eijk R."/>
            <person name="Schleper C."/>
            <person name="Guy L."/>
            <person name="Ettema T.J."/>
        </authorList>
    </citation>
    <scope>NUCLEOTIDE SEQUENCE</scope>
</reference>
<comment type="caution">
    <text evidence="2">The sequence shown here is derived from an EMBL/GenBank/DDBJ whole genome shotgun (WGS) entry which is preliminary data.</text>
</comment>